<dbReference type="EMBL" id="LNYE01000020">
    <property type="protein sequence ID" value="KTD11514.1"/>
    <property type="molecule type" value="Genomic_DNA"/>
</dbReference>
<reference evidence="2 4" key="1">
    <citation type="submission" date="2015-11" db="EMBL/GenBank/DDBJ databases">
        <title>Genomic analysis of 38 Legionella species identifies large and diverse effector repertoires.</title>
        <authorList>
            <person name="Burstein D."/>
            <person name="Amaro F."/>
            <person name="Zusman T."/>
            <person name="Lifshitz Z."/>
            <person name="Cohen O."/>
            <person name="Gilbert J.A."/>
            <person name="Pupko T."/>
            <person name="Shuman H.A."/>
            <person name="Segal G."/>
        </authorList>
    </citation>
    <scope>NUCLEOTIDE SEQUENCE [LARGE SCALE GENOMIC DNA]</scope>
    <source>
        <strain evidence="2 4">Lyon 8420412</strain>
    </source>
</reference>
<organism evidence="3 5">
    <name type="scientific">Legionella gratiana</name>
    <dbReference type="NCBI Taxonomy" id="45066"/>
    <lineage>
        <taxon>Bacteria</taxon>
        <taxon>Pseudomonadati</taxon>
        <taxon>Pseudomonadota</taxon>
        <taxon>Gammaproteobacteria</taxon>
        <taxon>Legionellales</taxon>
        <taxon>Legionellaceae</taxon>
        <taxon>Legionella</taxon>
    </lineage>
</organism>
<dbReference type="AlphaFoldDB" id="A0A378J250"/>
<dbReference type="GO" id="GO:0016301">
    <property type="term" value="F:kinase activity"/>
    <property type="evidence" value="ECO:0007669"/>
    <property type="project" value="UniProtKB-KW"/>
</dbReference>
<dbReference type="PANTHER" id="PTHR46361">
    <property type="entry name" value="ELECTRON CARRIER/ PROTEIN DISULFIDE OXIDOREDUCTASE"/>
    <property type="match status" value="1"/>
</dbReference>
<dbReference type="Pfam" id="PF04784">
    <property type="entry name" value="DUF547"/>
    <property type="match status" value="1"/>
</dbReference>
<name>A0A378J250_9GAMM</name>
<protein>
    <submittedName>
        <fullName evidence="2 3">Ser/Thr protein kinase</fullName>
    </submittedName>
</protein>
<evidence type="ECO:0000313" key="3">
    <source>
        <dbReference type="EMBL" id="STX41476.1"/>
    </source>
</evidence>
<proteinExistence type="predicted"/>
<keyword evidence="4" id="KW-1185">Reference proteome</keyword>
<gene>
    <name evidence="2" type="ORF">Lgra_0972</name>
    <name evidence="3" type="ORF">NCTC12388_00268</name>
</gene>
<dbReference type="EMBL" id="UGOB01000001">
    <property type="protein sequence ID" value="STX41476.1"/>
    <property type="molecule type" value="Genomic_DNA"/>
</dbReference>
<reference evidence="3 5" key="2">
    <citation type="submission" date="2018-06" db="EMBL/GenBank/DDBJ databases">
        <authorList>
            <consortium name="Pathogen Informatics"/>
            <person name="Doyle S."/>
        </authorList>
    </citation>
    <scope>NUCLEOTIDE SEQUENCE [LARGE SCALE GENOMIC DNA]</scope>
    <source>
        <strain evidence="3 5">NCTC12388</strain>
    </source>
</reference>
<dbReference type="PANTHER" id="PTHR46361:SF3">
    <property type="entry name" value="ELECTRON CARRIER_ PROTEIN DISULFIDE OXIDOREDUCTASE"/>
    <property type="match status" value="1"/>
</dbReference>
<dbReference type="STRING" id="45066.Lgra_0972"/>
<sequence length="328" mass="38164">MFKTVCRNKYMEVLRKLTTKRLLREDRKRKTEVYTQSHANSSAISIKRYSSVVKFPKKSIIILMLLFTGLANASFSKNLWPKWEVNNPLSHEVIDHQLWQTFLNRRIVSNEENINLVDYNHMTQIDLNLLKDYLKSMSEINIDNYNRNEQLAYWINIYNALTVQIVANYYPITTIQEINISPGLFSVGPWGANLITIKNTPLTLDDINNRIIRAIWNEPRTHYALNNATIGAPNISRKAYQGNKLEEQLNQAATTYINSLRGVHVVEGKLIISKIYEWYEEDFGGTKQDVVFHLLIFAKEPLQSQLKHINSVDGYIYNWHINSPTTDL</sequence>
<accession>A0A378J250</accession>
<keyword evidence="3" id="KW-0808">Transferase</keyword>
<dbReference type="Proteomes" id="UP000054691">
    <property type="component" value="Unassembled WGS sequence"/>
</dbReference>
<evidence type="ECO:0000313" key="5">
    <source>
        <dbReference type="Proteomes" id="UP000254476"/>
    </source>
</evidence>
<feature type="domain" description="DUF547" evidence="1">
    <location>
        <begin position="143"/>
        <end position="257"/>
    </location>
</feature>
<evidence type="ECO:0000313" key="4">
    <source>
        <dbReference type="Proteomes" id="UP000054691"/>
    </source>
</evidence>
<dbReference type="InterPro" id="IPR006869">
    <property type="entry name" value="DUF547"/>
</dbReference>
<evidence type="ECO:0000313" key="2">
    <source>
        <dbReference type="EMBL" id="KTD11514.1"/>
    </source>
</evidence>
<evidence type="ECO:0000259" key="1">
    <source>
        <dbReference type="Pfam" id="PF04784"/>
    </source>
</evidence>
<dbReference type="Proteomes" id="UP000254476">
    <property type="component" value="Unassembled WGS sequence"/>
</dbReference>
<keyword evidence="3" id="KW-0418">Kinase</keyword>